<evidence type="ECO:0000313" key="2">
    <source>
        <dbReference type="Proteomes" id="UP000692954"/>
    </source>
</evidence>
<dbReference type="EMBL" id="CAJJDN010000081">
    <property type="protein sequence ID" value="CAD8103860.1"/>
    <property type="molecule type" value="Genomic_DNA"/>
</dbReference>
<proteinExistence type="predicted"/>
<dbReference type="Proteomes" id="UP000692954">
    <property type="component" value="Unassembled WGS sequence"/>
</dbReference>
<accession>A0A8S1PKS5</accession>
<organism evidence="1 2">
    <name type="scientific">Paramecium sonneborni</name>
    <dbReference type="NCBI Taxonomy" id="65129"/>
    <lineage>
        <taxon>Eukaryota</taxon>
        <taxon>Sar</taxon>
        <taxon>Alveolata</taxon>
        <taxon>Ciliophora</taxon>
        <taxon>Intramacronucleata</taxon>
        <taxon>Oligohymenophorea</taxon>
        <taxon>Peniculida</taxon>
        <taxon>Parameciidae</taxon>
        <taxon>Paramecium</taxon>
    </lineage>
</organism>
<dbReference type="AlphaFoldDB" id="A0A8S1PKS5"/>
<reference evidence="1" key="1">
    <citation type="submission" date="2021-01" db="EMBL/GenBank/DDBJ databases">
        <authorList>
            <consortium name="Genoscope - CEA"/>
            <person name="William W."/>
        </authorList>
    </citation>
    <scope>NUCLEOTIDE SEQUENCE</scope>
</reference>
<comment type="caution">
    <text evidence="1">The sequence shown here is derived from an EMBL/GenBank/DDBJ whole genome shotgun (WGS) entry which is preliminary data.</text>
</comment>
<sequence>MKSVEQLFPQFEIVKIVKQSSFRKSFIVKRSAHYYMLRIFTLESIPKDRVHNIIKLLTKLSNQKNSYNVKFYEASLDQEMTYLGE</sequence>
<evidence type="ECO:0000313" key="1">
    <source>
        <dbReference type="EMBL" id="CAD8103860.1"/>
    </source>
</evidence>
<gene>
    <name evidence="1" type="ORF">PSON_ATCC_30995.1.T0810055</name>
</gene>
<name>A0A8S1PKS5_9CILI</name>
<keyword evidence="2" id="KW-1185">Reference proteome</keyword>
<protein>
    <submittedName>
        <fullName evidence="1">Uncharacterized protein</fullName>
    </submittedName>
</protein>